<name>A0A4U6U6K0_SETVI</name>
<comment type="similarity">
    <text evidence="1">Belongs to the plant acyltransferase family.</text>
</comment>
<gene>
    <name evidence="2" type="ORF">SEVIR_6G088000v2</name>
</gene>
<dbReference type="Gene3D" id="3.30.559.10">
    <property type="entry name" value="Chloramphenicol acetyltransferase-like domain"/>
    <property type="match status" value="1"/>
</dbReference>
<dbReference type="AlphaFoldDB" id="A0A4U6U6K0"/>
<sequence>MESQWLRVLDTARLLPHAPAPLPLSVLDADRNMLDVTFRTLRFFPPPPPPVDPFAVLTRAFAAALGLFPALASRVVLAASVLSAADVDTDSPGSALLDCLAPGDGNGGSGADGLALALQATRFACGGVALGMRVAHALCDGVSATKFLAAAARFAHGMGPPDVAPVWERRELLGPRQPSRVATPVFDRVLELARGVLGHGADKRSRRWRRRLGRECAPGHAPGLG</sequence>
<dbReference type="InterPro" id="IPR023213">
    <property type="entry name" value="CAT-like_dom_sf"/>
</dbReference>
<proteinExistence type="inferred from homology"/>
<accession>A0A4U6U6K0</accession>
<dbReference type="Gramene" id="TKW09343">
    <property type="protein sequence ID" value="TKW09343"/>
    <property type="gene ID" value="SEVIR_6G088000v2"/>
</dbReference>
<reference evidence="2" key="1">
    <citation type="submission" date="2019-03" db="EMBL/GenBank/DDBJ databases">
        <title>WGS assembly of Setaria viridis.</title>
        <authorList>
            <person name="Huang P."/>
            <person name="Jenkins J."/>
            <person name="Grimwood J."/>
            <person name="Barry K."/>
            <person name="Healey A."/>
            <person name="Mamidi S."/>
            <person name="Sreedasyam A."/>
            <person name="Shu S."/>
            <person name="Feldman M."/>
            <person name="Wu J."/>
            <person name="Yu Y."/>
            <person name="Chen C."/>
            <person name="Johnson J."/>
            <person name="Rokhsar D."/>
            <person name="Baxter I."/>
            <person name="Schmutz J."/>
            <person name="Brutnell T."/>
            <person name="Kellogg E."/>
        </authorList>
    </citation>
    <scope>NUCLEOTIDE SEQUENCE [LARGE SCALE GENOMIC DNA]</scope>
</reference>
<dbReference type="Pfam" id="PF02458">
    <property type="entry name" value="Transferase"/>
    <property type="match status" value="1"/>
</dbReference>
<evidence type="ECO:0000313" key="2">
    <source>
        <dbReference type="EMBL" id="TKW09343.1"/>
    </source>
</evidence>
<dbReference type="GO" id="GO:0016747">
    <property type="term" value="F:acyltransferase activity, transferring groups other than amino-acyl groups"/>
    <property type="evidence" value="ECO:0007669"/>
    <property type="project" value="UniProtKB-ARBA"/>
</dbReference>
<dbReference type="Proteomes" id="UP000298652">
    <property type="component" value="Chromosome 6"/>
</dbReference>
<dbReference type="InterPro" id="IPR050898">
    <property type="entry name" value="Plant_acyltransferase"/>
</dbReference>
<keyword evidence="3" id="KW-1185">Reference proteome</keyword>
<dbReference type="EMBL" id="CM016557">
    <property type="protein sequence ID" value="TKW09343.1"/>
    <property type="molecule type" value="Genomic_DNA"/>
</dbReference>
<dbReference type="PANTHER" id="PTHR31147:SF33">
    <property type="entry name" value="N-HYDROXYCINNAMOYL_BENZOYLTRANSFERASE, PUTATIVE-RELATED"/>
    <property type="match status" value="1"/>
</dbReference>
<dbReference type="PANTHER" id="PTHR31147">
    <property type="entry name" value="ACYL TRANSFERASE 4"/>
    <property type="match status" value="1"/>
</dbReference>
<organism evidence="2 3">
    <name type="scientific">Setaria viridis</name>
    <name type="common">Green bristlegrass</name>
    <name type="synonym">Setaria italica subsp. viridis</name>
    <dbReference type="NCBI Taxonomy" id="4556"/>
    <lineage>
        <taxon>Eukaryota</taxon>
        <taxon>Viridiplantae</taxon>
        <taxon>Streptophyta</taxon>
        <taxon>Embryophyta</taxon>
        <taxon>Tracheophyta</taxon>
        <taxon>Spermatophyta</taxon>
        <taxon>Magnoliopsida</taxon>
        <taxon>Liliopsida</taxon>
        <taxon>Poales</taxon>
        <taxon>Poaceae</taxon>
        <taxon>PACMAD clade</taxon>
        <taxon>Panicoideae</taxon>
        <taxon>Panicodae</taxon>
        <taxon>Paniceae</taxon>
        <taxon>Cenchrinae</taxon>
        <taxon>Setaria</taxon>
    </lineage>
</organism>
<protein>
    <submittedName>
        <fullName evidence="2">Uncharacterized protein</fullName>
    </submittedName>
</protein>
<evidence type="ECO:0000256" key="1">
    <source>
        <dbReference type="ARBA" id="ARBA00009861"/>
    </source>
</evidence>
<evidence type="ECO:0000313" key="3">
    <source>
        <dbReference type="Proteomes" id="UP000298652"/>
    </source>
</evidence>